<feature type="non-terminal residue" evidence="1">
    <location>
        <position position="1"/>
    </location>
</feature>
<evidence type="ECO:0000313" key="2">
    <source>
        <dbReference type="Proteomes" id="UP000233549"/>
    </source>
</evidence>
<comment type="caution">
    <text evidence="1">The sequence shown here is derived from an EMBL/GenBank/DDBJ whole genome shotgun (WGS) entry which is preliminary data.</text>
</comment>
<dbReference type="Proteomes" id="UP000233549">
    <property type="component" value="Unassembled WGS sequence"/>
</dbReference>
<organism evidence="1 2">
    <name type="scientific">Escherichia coli</name>
    <dbReference type="NCBI Taxonomy" id="562"/>
    <lineage>
        <taxon>Bacteria</taxon>
        <taxon>Pseudomonadati</taxon>
        <taxon>Pseudomonadota</taxon>
        <taxon>Gammaproteobacteria</taxon>
        <taxon>Enterobacterales</taxon>
        <taxon>Enterobacteriaceae</taxon>
        <taxon>Escherichia</taxon>
    </lineage>
</organism>
<accession>A0AAP8LA81</accession>
<name>A0AAP8LA81_ECOLX</name>
<dbReference type="EMBL" id="PITP01000778">
    <property type="protein sequence ID" value="PKD78307.1"/>
    <property type="molecule type" value="Genomic_DNA"/>
</dbReference>
<dbReference type="RefSeq" id="WP_180951374.1">
    <property type="nucleotide sequence ID" value="NZ_PITP01000778.1"/>
</dbReference>
<reference evidence="1 2" key="1">
    <citation type="submission" date="2017-12" db="EMBL/GenBank/DDBJ databases">
        <title>Rapid rising of carbapenem-resistant Enterobacteriaceae(CRE) and emergence of colistin resistance genemcr-1 in CRE in the hospital of Henan, China.</title>
        <authorList>
            <person name="Sun Q."/>
            <person name="Zhang R."/>
            <person name="Li Y."/>
            <person name="Shen Y."/>
            <person name="Zhang Y."/>
            <person name="Yang J."/>
            <person name="Shu L."/>
            <person name="Zhou H."/>
            <person name="Wang Y."/>
            <person name="Wang B."/>
            <person name="Shen Z."/>
        </authorList>
    </citation>
    <scope>NUCLEOTIDE SEQUENCE [LARGE SCALE GENOMIC DNA]</scope>
    <source>
        <strain evidence="1 2">3512</strain>
    </source>
</reference>
<dbReference type="AlphaFoldDB" id="A0AAP8LA81"/>
<protein>
    <submittedName>
        <fullName evidence="1">Uncharacterized protein</fullName>
    </submittedName>
</protein>
<evidence type="ECO:0000313" key="1">
    <source>
        <dbReference type="EMBL" id="PKD78307.1"/>
    </source>
</evidence>
<proteinExistence type="predicted"/>
<sequence>PTVNEIVEGTREIIINELGSSNDPNIINIKYEEEAPFVLDKDDEMIDLTGTVLPSNYNCPIYKNKNFKIFSPVDCLIIKHHKSEAIENGTLLFTAIAI</sequence>
<gene>
    <name evidence="1" type="ORF">CWS33_30960</name>
</gene>